<feature type="transmembrane region" description="Helical" evidence="9">
    <location>
        <begin position="213"/>
        <end position="232"/>
    </location>
</feature>
<organism evidence="10 11">
    <name type="scientific">Taxus chinensis</name>
    <name type="common">Chinese yew</name>
    <name type="synonym">Taxus wallichiana var. chinensis</name>
    <dbReference type="NCBI Taxonomy" id="29808"/>
    <lineage>
        <taxon>Eukaryota</taxon>
        <taxon>Viridiplantae</taxon>
        <taxon>Streptophyta</taxon>
        <taxon>Embryophyta</taxon>
        <taxon>Tracheophyta</taxon>
        <taxon>Spermatophyta</taxon>
        <taxon>Pinopsida</taxon>
        <taxon>Pinidae</taxon>
        <taxon>Conifers II</taxon>
        <taxon>Cupressales</taxon>
        <taxon>Taxaceae</taxon>
        <taxon>Taxus</taxon>
    </lineage>
</organism>
<evidence type="ECO:0000313" key="10">
    <source>
        <dbReference type="EMBL" id="KAH9303777.1"/>
    </source>
</evidence>
<feature type="region of interest" description="Disordered" evidence="8">
    <location>
        <begin position="390"/>
        <end position="417"/>
    </location>
</feature>
<comment type="similarity">
    <text evidence="2">Belongs to the NEMP family.</text>
</comment>
<dbReference type="EMBL" id="JAHRHJ020000008">
    <property type="protein sequence ID" value="KAH9303777.1"/>
    <property type="molecule type" value="Genomic_DNA"/>
</dbReference>
<gene>
    <name evidence="10" type="ORF">KI387_008181</name>
</gene>
<keyword evidence="6 9" id="KW-0472">Membrane</keyword>
<evidence type="ECO:0000256" key="6">
    <source>
        <dbReference type="ARBA" id="ARBA00023136"/>
    </source>
</evidence>
<comment type="caution">
    <text evidence="10">The sequence shown here is derived from an EMBL/GenBank/DDBJ whole genome shotgun (WGS) entry which is preliminary data.</text>
</comment>
<evidence type="ECO:0000256" key="8">
    <source>
        <dbReference type="SAM" id="MobiDB-lite"/>
    </source>
</evidence>
<dbReference type="OMA" id="SIAWFFT"/>
<evidence type="ECO:0000256" key="2">
    <source>
        <dbReference type="ARBA" id="ARBA00005748"/>
    </source>
</evidence>
<feature type="non-terminal residue" evidence="10">
    <location>
        <position position="417"/>
    </location>
</feature>
<keyword evidence="7" id="KW-0539">Nucleus</keyword>
<evidence type="ECO:0000256" key="7">
    <source>
        <dbReference type="ARBA" id="ARBA00023242"/>
    </source>
</evidence>
<feature type="transmembrane region" description="Helical" evidence="9">
    <location>
        <begin position="57"/>
        <end position="75"/>
    </location>
</feature>
<evidence type="ECO:0000313" key="11">
    <source>
        <dbReference type="Proteomes" id="UP000824469"/>
    </source>
</evidence>
<dbReference type="AlphaFoldDB" id="A0AA38FIX1"/>
<dbReference type="Proteomes" id="UP000824469">
    <property type="component" value="Unassembled WGS sequence"/>
</dbReference>
<keyword evidence="4" id="KW-0732">Signal</keyword>
<evidence type="ECO:0000256" key="4">
    <source>
        <dbReference type="ARBA" id="ARBA00022729"/>
    </source>
</evidence>
<proteinExistence type="inferred from homology"/>
<feature type="compositionally biased region" description="Polar residues" evidence="8">
    <location>
        <begin position="260"/>
        <end position="269"/>
    </location>
</feature>
<protein>
    <submittedName>
        <fullName evidence="10">Uncharacterized protein</fullName>
    </submittedName>
</protein>
<feature type="region of interest" description="Disordered" evidence="8">
    <location>
        <begin position="247"/>
        <end position="283"/>
    </location>
</feature>
<evidence type="ECO:0000256" key="1">
    <source>
        <dbReference type="ARBA" id="ARBA00004575"/>
    </source>
</evidence>
<keyword evidence="3 9" id="KW-0812">Transmembrane</keyword>
<evidence type="ECO:0000256" key="9">
    <source>
        <dbReference type="SAM" id="Phobius"/>
    </source>
</evidence>
<dbReference type="PANTHER" id="PTHR31587:SF4">
    <property type="entry name" value="TRANSMEMBRANE PROTEIN (DUF2215)"/>
    <property type="match status" value="1"/>
</dbReference>
<dbReference type="InterPro" id="IPR019358">
    <property type="entry name" value="NEMP_fam"/>
</dbReference>
<keyword evidence="11" id="KW-1185">Reference proteome</keyword>
<keyword evidence="5 9" id="KW-1133">Transmembrane helix</keyword>
<feature type="compositionally biased region" description="Basic residues" evidence="8">
    <location>
        <begin position="247"/>
        <end position="259"/>
    </location>
</feature>
<sequence>NASLLLGQCQQHEWKALEKGLWTGIMSPYETKFIDIRMQDTVFGSLTILVEEEFQPYRLVFLGLGLVMLILAPIVSKWVPFYYSSAMAFGIVLVILIILFQGMKLLPTGRKSTLYIVLYGSLVGLGSVIIRYLSGLVHSILQELGFGEEMFNPVAVFLLLCIVFTGAALGFWGVRKLVLSEDGSVDRGTAHFVTWVIRIVASVMFLQSSCDSLLSVLMLIAGVTFTTAIRNVRPTFWHSRKRDMFLSKRRSPKRAKHSNLKNSRAQFLSRTPEKDAEVSRSNGTPLKWSSYSSHIAGSFYSTPKRTPSPVSYVTGTSSVAPTSTLSSNSTIDEQDFYSTFHKTPERKHFSKEEWKAFTKDSTKKALRELVSTYDFTKWARNNADRIILSPQKDSKDLDYSENDSEVGIEQEHSRGGG</sequence>
<feature type="transmembrane region" description="Helical" evidence="9">
    <location>
        <begin position="112"/>
        <end position="134"/>
    </location>
</feature>
<evidence type="ECO:0000256" key="5">
    <source>
        <dbReference type="ARBA" id="ARBA00022989"/>
    </source>
</evidence>
<feature type="transmembrane region" description="Helical" evidence="9">
    <location>
        <begin position="190"/>
        <end position="207"/>
    </location>
</feature>
<reference evidence="10 11" key="1">
    <citation type="journal article" date="2021" name="Nat. Plants">
        <title>The Taxus genome provides insights into paclitaxel biosynthesis.</title>
        <authorList>
            <person name="Xiong X."/>
            <person name="Gou J."/>
            <person name="Liao Q."/>
            <person name="Li Y."/>
            <person name="Zhou Q."/>
            <person name="Bi G."/>
            <person name="Li C."/>
            <person name="Du R."/>
            <person name="Wang X."/>
            <person name="Sun T."/>
            <person name="Guo L."/>
            <person name="Liang H."/>
            <person name="Lu P."/>
            <person name="Wu Y."/>
            <person name="Zhang Z."/>
            <person name="Ro D.K."/>
            <person name="Shang Y."/>
            <person name="Huang S."/>
            <person name="Yan J."/>
        </authorList>
    </citation>
    <scope>NUCLEOTIDE SEQUENCE [LARGE SCALE GENOMIC DNA]</scope>
    <source>
        <strain evidence="10">Ta-2019</strain>
    </source>
</reference>
<feature type="non-terminal residue" evidence="10">
    <location>
        <position position="1"/>
    </location>
</feature>
<dbReference type="PANTHER" id="PTHR31587">
    <property type="entry name" value="TRANSMEMBRANE PROTEIN (DUF2215)"/>
    <property type="match status" value="1"/>
</dbReference>
<feature type="transmembrane region" description="Helical" evidence="9">
    <location>
        <begin position="154"/>
        <end position="178"/>
    </location>
</feature>
<feature type="compositionally biased region" description="Acidic residues" evidence="8">
    <location>
        <begin position="399"/>
        <end position="408"/>
    </location>
</feature>
<feature type="transmembrane region" description="Helical" evidence="9">
    <location>
        <begin position="81"/>
        <end position="100"/>
    </location>
</feature>
<dbReference type="GO" id="GO:0005637">
    <property type="term" value="C:nuclear inner membrane"/>
    <property type="evidence" value="ECO:0007669"/>
    <property type="project" value="UniProtKB-SubCell"/>
</dbReference>
<accession>A0AA38FIX1</accession>
<comment type="subcellular location">
    <subcellularLocation>
        <location evidence="1">Nucleus inner membrane</location>
        <topology evidence="1">Multi-pass membrane protein</topology>
        <orientation evidence="1">Nucleoplasmic side</orientation>
    </subcellularLocation>
</comment>
<evidence type="ECO:0000256" key="3">
    <source>
        <dbReference type="ARBA" id="ARBA00022692"/>
    </source>
</evidence>
<name>A0AA38FIX1_TAXCH</name>
<dbReference type="Pfam" id="PF10225">
    <property type="entry name" value="NEMP"/>
    <property type="match status" value="1"/>
</dbReference>